<dbReference type="Proteomes" id="UP000516415">
    <property type="component" value="Segment"/>
</dbReference>
<protein>
    <submittedName>
        <fullName evidence="1">Uncharacterized protein</fullName>
    </submittedName>
</protein>
<keyword evidence="2" id="KW-1185">Reference proteome</keyword>
<organism evidence="1 2">
    <name type="scientific">Pseudomonas phage phiK7A1</name>
    <dbReference type="NCBI Taxonomy" id="2759194"/>
    <lineage>
        <taxon>Viruses</taxon>
        <taxon>Duplodnaviria</taxon>
        <taxon>Heunggongvirae</taxon>
        <taxon>Uroviricota</taxon>
        <taxon>Caudoviricetes</taxon>
        <taxon>Vandenendeviridae</taxon>
        <taxon>Gorskivirinae</taxon>
        <taxon>Torinovirus</taxon>
        <taxon>Torinovirus K7A1</taxon>
    </lineage>
</organism>
<reference evidence="1 2" key="1">
    <citation type="submission" date="2020-07" db="EMBL/GenBank/DDBJ databases">
        <authorList>
            <person name="Martino G."/>
            <person name="Holtappels D."/>
            <person name="Wagemans J."/>
            <person name="Lavigne R."/>
            <person name="Turina M."/>
            <person name="Ciuffo M."/>
        </authorList>
    </citation>
    <scope>NUCLEOTIDE SEQUENCE [LARGE SCALE GENOMIC DNA]</scope>
</reference>
<evidence type="ECO:0000313" key="1">
    <source>
        <dbReference type="EMBL" id="QNR53882.1"/>
    </source>
</evidence>
<dbReference type="EMBL" id="MT740307">
    <property type="protein sequence ID" value="QNR53882.1"/>
    <property type="molecule type" value="Genomic_DNA"/>
</dbReference>
<name>A0A7H0XFU2_9CAUD</name>
<accession>A0A7H0XFU2</accession>
<evidence type="ECO:0000313" key="2">
    <source>
        <dbReference type="Proteomes" id="UP000516415"/>
    </source>
</evidence>
<proteinExistence type="predicted"/>
<gene>
    <name evidence="1" type="ORF">phiK7A1_094</name>
</gene>
<sequence>MKALARGYIVNTSQVGVCNNRIQGIIDFYKAQQEIYNGSNSTNK</sequence>